<evidence type="ECO:0000313" key="1">
    <source>
        <dbReference type="EMBL" id="MDN5200656.1"/>
    </source>
</evidence>
<sequence length="292" mass="34006">MFLDNKRGYVQDWITQQWVKYTGKRISPESYPWLMGPIGDVRLIKDQYIDTLRKKENLVLKENVPGSGLIEHTDQFGFTGDQKSTINAQILDFYTHTITYDLDFWSKWYGGYKFMGQLLSVIFSKRLQQLNIPLDPLESTKGIDSNILKLISDQENTKYTIWYRKVRSTGQVIYSGLYDTVFLDSIREHCIRVIFPLPNGNATVIMRKEVLPDGSLKLVSSGKKIGDPGFYFVLLKGSTYYTRFVRSVQELIHVYVDDNEQLRTDHQLKFYGSTVFGLHYKMMKRKDPPIGY</sequence>
<comment type="caution">
    <text evidence="1">The sequence shown here is derived from an EMBL/GenBank/DDBJ whole genome shotgun (WGS) entry which is preliminary data.</text>
</comment>
<dbReference type="EMBL" id="JAUJEA010000001">
    <property type="protein sequence ID" value="MDN5200656.1"/>
    <property type="molecule type" value="Genomic_DNA"/>
</dbReference>
<accession>A0ABT8KIW9</accession>
<name>A0ABT8KIW9_9BACT</name>
<dbReference type="Proteomes" id="UP001172082">
    <property type="component" value="Unassembled WGS sequence"/>
</dbReference>
<keyword evidence="2" id="KW-1185">Reference proteome</keyword>
<reference evidence="1" key="1">
    <citation type="submission" date="2023-06" db="EMBL/GenBank/DDBJ databases">
        <title>Genomic of Parafulvivirga corallium.</title>
        <authorList>
            <person name="Wang G."/>
        </authorList>
    </citation>
    <scope>NUCLEOTIDE SEQUENCE</scope>
    <source>
        <strain evidence="1">BMA10</strain>
    </source>
</reference>
<gene>
    <name evidence="1" type="ORF">QQ008_04765</name>
</gene>
<proteinExistence type="predicted"/>
<organism evidence="1 2">
    <name type="scientific">Splendidivirga corallicola</name>
    <dbReference type="NCBI Taxonomy" id="3051826"/>
    <lineage>
        <taxon>Bacteria</taxon>
        <taxon>Pseudomonadati</taxon>
        <taxon>Bacteroidota</taxon>
        <taxon>Cytophagia</taxon>
        <taxon>Cytophagales</taxon>
        <taxon>Splendidivirgaceae</taxon>
        <taxon>Splendidivirga</taxon>
    </lineage>
</organism>
<dbReference type="RefSeq" id="WP_346750678.1">
    <property type="nucleotide sequence ID" value="NZ_JAUJEA010000001.1"/>
</dbReference>
<evidence type="ECO:0000313" key="2">
    <source>
        <dbReference type="Proteomes" id="UP001172082"/>
    </source>
</evidence>
<protein>
    <submittedName>
        <fullName evidence="1">Uncharacterized protein</fullName>
    </submittedName>
</protein>